<feature type="transmembrane region" description="Helical" evidence="6">
    <location>
        <begin position="595"/>
        <end position="615"/>
    </location>
</feature>
<dbReference type="GO" id="GO:0015095">
    <property type="term" value="F:magnesium ion transmembrane transporter activity"/>
    <property type="evidence" value="ECO:0007669"/>
    <property type="project" value="InterPro"/>
</dbReference>
<feature type="region of interest" description="Disordered" evidence="5">
    <location>
        <begin position="359"/>
        <end position="426"/>
    </location>
</feature>
<dbReference type="PANTHER" id="PTHR12570">
    <property type="match status" value="1"/>
</dbReference>
<evidence type="ECO:0000256" key="1">
    <source>
        <dbReference type="ARBA" id="ARBA00004141"/>
    </source>
</evidence>
<dbReference type="GeneID" id="87822298"/>
<feature type="non-terminal residue" evidence="7">
    <location>
        <position position="957"/>
    </location>
</feature>
<organism evidence="7 8">
    <name type="scientific">Dichotomopilus funicola</name>
    <dbReference type="NCBI Taxonomy" id="1934379"/>
    <lineage>
        <taxon>Eukaryota</taxon>
        <taxon>Fungi</taxon>
        <taxon>Dikarya</taxon>
        <taxon>Ascomycota</taxon>
        <taxon>Pezizomycotina</taxon>
        <taxon>Sordariomycetes</taxon>
        <taxon>Sordariomycetidae</taxon>
        <taxon>Sordariales</taxon>
        <taxon>Chaetomiaceae</taxon>
        <taxon>Dichotomopilus</taxon>
    </lineage>
</organism>
<evidence type="ECO:0000256" key="6">
    <source>
        <dbReference type="SAM" id="Phobius"/>
    </source>
</evidence>
<evidence type="ECO:0000256" key="5">
    <source>
        <dbReference type="SAM" id="MobiDB-lite"/>
    </source>
</evidence>
<evidence type="ECO:0000256" key="2">
    <source>
        <dbReference type="ARBA" id="ARBA00022692"/>
    </source>
</evidence>
<dbReference type="GO" id="GO:0016020">
    <property type="term" value="C:membrane"/>
    <property type="evidence" value="ECO:0007669"/>
    <property type="project" value="UniProtKB-SubCell"/>
</dbReference>
<reference evidence="7" key="1">
    <citation type="journal article" date="2023" name="Mol. Phylogenet. Evol.">
        <title>Genome-scale phylogeny and comparative genomics of the fungal order Sordariales.</title>
        <authorList>
            <person name="Hensen N."/>
            <person name="Bonometti L."/>
            <person name="Westerberg I."/>
            <person name="Brannstrom I.O."/>
            <person name="Guillou S."/>
            <person name="Cros-Aarteil S."/>
            <person name="Calhoun S."/>
            <person name="Haridas S."/>
            <person name="Kuo A."/>
            <person name="Mondo S."/>
            <person name="Pangilinan J."/>
            <person name="Riley R."/>
            <person name="LaButti K."/>
            <person name="Andreopoulos B."/>
            <person name="Lipzen A."/>
            <person name="Chen C."/>
            <person name="Yan M."/>
            <person name="Daum C."/>
            <person name="Ng V."/>
            <person name="Clum A."/>
            <person name="Steindorff A."/>
            <person name="Ohm R.A."/>
            <person name="Martin F."/>
            <person name="Silar P."/>
            <person name="Natvig D.O."/>
            <person name="Lalanne C."/>
            <person name="Gautier V."/>
            <person name="Ament-Velasquez S.L."/>
            <person name="Kruys A."/>
            <person name="Hutchinson M.I."/>
            <person name="Powell A.J."/>
            <person name="Barry K."/>
            <person name="Miller A.N."/>
            <person name="Grigoriev I.V."/>
            <person name="Debuchy R."/>
            <person name="Gladieux P."/>
            <person name="Hiltunen Thoren M."/>
            <person name="Johannesson H."/>
        </authorList>
    </citation>
    <scope>NUCLEOTIDE SEQUENCE</scope>
    <source>
        <strain evidence="7">CBS 141.50</strain>
    </source>
</reference>
<feature type="transmembrane region" description="Helical" evidence="6">
    <location>
        <begin position="813"/>
        <end position="831"/>
    </location>
</feature>
<dbReference type="InterPro" id="IPR008521">
    <property type="entry name" value="Mg_trans_NIPA"/>
</dbReference>
<keyword evidence="8" id="KW-1185">Reference proteome</keyword>
<comment type="caution">
    <text evidence="7">The sequence shown here is derived from an EMBL/GenBank/DDBJ whole genome shotgun (WGS) entry which is preliminary data.</text>
</comment>
<dbReference type="Proteomes" id="UP001302676">
    <property type="component" value="Unassembled WGS sequence"/>
</dbReference>
<feature type="compositionally biased region" description="Gly residues" evidence="5">
    <location>
        <begin position="485"/>
        <end position="515"/>
    </location>
</feature>
<evidence type="ECO:0000256" key="3">
    <source>
        <dbReference type="ARBA" id="ARBA00022989"/>
    </source>
</evidence>
<feature type="compositionally biased region" description="Basic and acidic residues" evidence="5">
    <location>
        <begin position="568"/>
        <end position="585"/>
    </location>
</feature>
<feature type="region of interest" description="Disordered" evidence="5">
    <location>
        <begin position="1"/>
        <end position="22"/>
    </location>
</feature>
<evidence type="ECO:0000313" key="7">
    <source>
        <dbReference type="EMBL" id="KAK4146350.1"/>
    </source>
</evidence>
<feature type="region of interest" description="Disordered" evidence="5">
    <location>
        <begin position="479"/>
        <end position="585"/>
    </location>
</feature>
<feature type="compositionally biased region" description="Acidic residues" evidence="5">
    <location>
        <begin position="921"/>
        <end position="932"/>
    </location>
</feature>
<feature type="transmembrane region" description="Helical" evidence="6">
    <location>
        <begin position="621"/>
        <end position="641"/>
    </location>
</feature>
<evidence type="ECO:0000313" key="8">
    <source>
        <dbReference type="Proteomes" id="UP001302676"/>
    </source>
</evidence>
<reference evidence="7" key="2">
    <citation type="submission" date="2023-05" db="EMBL/GenBank/DDBJ databases">
        <authorList>
            <consortium name="Lawrence Berkeley National Laboratory"/>
            <person name="Steindorff A."/>
            <person name="Hensen N."/>
            <person name="Bonometti L."/>
            <person name="Westerberg I."/>
            <person name="Brannstrom I.O."/>
            <person name="Guillou S."/>
            <person name="Cros-Aarteil S."/>
            <person name="Calhoun S."/>
            <person name="Haridas S."/>
            <person name="Kuo A."/>
            <person name="Mondo S."/>
            <person name="Pangilinan J."/>
            <person name="Riley R."/>
            <person name="Labutti K."/>
            <person name="Andreopoulos B."/>
            <person name="Lipzen A."/>
            <person name="Chen C."/>
            <person name="Yanf M."/>
            <person name="Daum C."/>
            <person name="Ng V."/>
            <person name="Clum A."/>
            <person name="Ohm R."/>
            <person name="Martin F."/>
            <person name="Silar P."/>
            <person name="Natvig D."/>
            <person name="Lalanne C."/>
            <person name="Gautier V."/>
            <person name="Ament-Velasquez S.L."/>
            <person name="Kruys A."/>
            <person name="Hutchinson M.I."/>
            <person name="Powell A.J."/>
            <person name="Barry K."/>
            <person name="Miller A.N."/>
            <person name="Grigoriev I.V."/>
            <person name="Debuchy R."/>
            <person name="Gladieux P."/>
            <person name="Thoren M.H."/>
            <person name="Johannesson H."/>
        </authorList>
    </citation>
    <scope>NUCLEOTIDE SEQUENCE</scope>
    <source>
        <strain evidence="7">CBS 141.50</strain>
    </source>
</reference>
<dbReference type="PANTHER" id="PTHR12570:SF65">
    <property type="entry name" value="MAGNESIUM TRANSPORTER NIPA9-RELATED"/>
    <property type="match status" value="1"/>
</dbReference>
<dbReference type="EMBL" id="MU853562">
    <property type="protein sequence ID" value="KAK4146350.1"/>
    <property type="molecule type" value="Genomic_DNA"/>
</dbReference>
<feature type="transmembrane region" description="Helical" evidence="6">
    <location>
        <begin position="782"/>
        <end position="801"/>
    </location>
</feature>
<dbReference type="SUPFAM" id="SSF103481">
    <property type="entry name" value="Multidrug resistance efflux transporter EmrE"/>
    <property type="match status" value="1"/>
</dbReference>
<dbReference type="InterPro" id="IPR037185">
    <property type="entry name" value="EmrE-like"/>
</dbReference>
<dbReference type="RefSeq" id="XP_062639721.1">
    <property type="nucleotide sequence ID" value="XM_062785685.1"/>
</dbReference>
<feature type="transmembrane region" description="Helical" evidence="6">
    <location>
        <begin position="432"/>
        <end position="454"/>
    </location>
</feature>
<evidence type="ECO:0000256" key="4">
    <source>
        <dbReference type="ARBA" id="ARBA00023136"/>
    </source>
</evidence>
<feature type="transmembrane region" description="Helical" evidence="6">
    <location>
        <begin position="650"/>
        <end position="668"/>
    </location>
</feature>
<gene>
    <name evidence="7" type="ORF">C8A04DRAFT_9920</name>
</gene>
<name>A0AAN6V7R9_9PEZI</name>
<feature type="compositionally biased region" description="Acidic residues" evidence="5">
    <location>
        <begin position="552"/>
        <end position="567"/>
    </location>
</feature>
<feature type="compositionally biased region" description="Low complexity" evidence="5">
    <location>
        <begin position="877"/>
        <end position="892"/>
    </location>
</feature>
<feature type="transmembrane region" description="Helical" evidence="6">
    <location>
        <begin position="688"/>
        <end position="706"/>
    </location>
</feature>
<dbReference type="AlphaFoldDB" id="A0AAN6V7R9"/>
<keyword evidence="2 6" id="KW-0812">Transmembrane</keyword>
<proteinExistence type="predicted"/>
<keyword evidence="3 6" id="KW-1133">Transmembrane helix</keyword>
<accession>A0AAN6V7R9</accession>
<feature type="compositionally biased region" description="Basic and acidic residues" evidence="5">
    <location>
        <begin position="933"/>
        <end position="943"/>
    </location>
</feature>
<sequence length="957" mass="103367">MAATLTLQTPVVGPAAPSDPASRTYTGALINNNTTKAAEILNITSYRRADRELPVASIHPRQHDAVRATIFRPLTTPSCNNNTTADFDFDLGALGHLPFELIAMVCRELDVASALRFSHVNRTAREVLTSVRELRHVGAHALDALCVLLRTGLAVHVPVLDVYAALTTRDCSLCGAAFGGFLFAPTATRCCLTCVASSPATRVAHLSRVGEAAGMSAASLDDAGRLPVLHSKKRIVAVQHALALLEGQGKDAEEAEEVVSRWPDSLTLRFQAATTLPYLERTARGEGAAEAGVSCKGCQVAFEADFSDDHLELRDRSYSRAEFLAEHFETCEAAQKLWRASQEGTAPVPEPAWMGLGRTFTAPCARRPTRPPPNRGRRGRDTDLDLERDDENTERAAMDNIPPAPRLSPASWLGGNNDGDGNGDEGDELQNWSSLIGIVTAICGNVLIALALNVQRYAHTRLHRKKAWARARARLALRGRHQNGDGSGSRNGNGNGAGPYGAGSNGYGSGGGNGTVGRYSDDTDDSDGSIRGSSETDPLARSPRAGSYDGYRDEDEDEDDDDDDENHDDSHDGINGHGNSKDKPKVASTYLQDPYWWLGQVLITVGEMGNFLAYGFAPASIVSPLGVVALVSNCVIAPIFFKERFRPRDFWGVIIAIGGAVTVVLSAKTEETKLGPHEVWGAITTMEFEIYLGVSCGLIVLLLWLSPRYGNRTILIDLGLVGLFGGYTVLSTKGVSSMLSSTLFGAFTTPVTYVLVFILLSTAILQVRYVNKALQRFDSTQVIPIQFVLFTLSVIIGSAVLYRDFERTTKEQAAKFVGGCLLTFFGVFLITSGRPRHDDGDGDEPALSEVEGIEETIGLANQDRAPPPTPPRRRNPPSRSGGSSRASRVSFSDTVHEHDGYPTPRSAPSAPRRPLSHGPNDDDNDDDNDDNESEYHDDHDHPDAPLLSNPWQDTLST</sequence>
<feature type="region of interest" description="Disordered" evidence="5">
    <location>
        <begin position="856"/>
        <end position="957"/>
    </location>
</feature>
<feature type="compositionally biased region" description="Low complexity" evidence="5">
    <location>
        <begin position="904"/>
        <end position="913"/>
    </location>
</feature>
<dbReference type="Pfam" id="PF05653">
    <property type="entry name" value="Mg_trans_NIPA"/>
    <property type="match status" value="1"/>
</dbReference>
<keyword evidence="4 6" id="KW-0472">Membrane</keyword>
<protein>
    <submittedName>
        <fullName evidence="7">Magnesium transporter NIPA-domain-containing protein</fullName>
    </submittedName>
</protein>
<feature type="transmembrane region" description="Helical" evidence="6">
    <location>
        <begin position="750"/>
        <end position="770"/>
    </location>
</feature>
<comment type="subcellular location">
    <subcellularLocation>
        <location evidence="1">Membrane</location>
        <topology evidence="1">Multi-pass membrane protein</topology>
    </subcellularLocation>
</comment>